<accession>X1UH46</accession>
<name>X1UH46_9ZZZZ</name>
<feature type="non-terminal residue" evidence="1">
    <location>
        <position position="49"/>
    </location>
</feature>
<reference evidence="1" key="1">
    <citation type="journal article" date="2014" name="Front. Microbiol.">
        <title>High frequency of phylogenetically diverse reductive dehalogenase-homologous genes in deep subseafloor sedimentary metagenomes.</title>
        <authorList>
            <person name="Kawai M."/>
            <person name="Futagami T."/>
            <person name="Toyoda A."/>
            <person name="Takaki Y."/>
            <person name="Nishi S."/>
            <person name="Hori S."/>
            <person name="Arai W."/>
            <person name="Tsubouchi T."/>
            <person name="Morono Y."/>
            <person name="Uchiyama I."/>
            <person name="Ito T."/>
            <person name="Fujiyama A."/>
            <person name="Inagaki F."/>
            <person name="Takami H."/>
        </authorList>
    </citation>
    <scope>NUCLEOTIDE SEQUENCE</scope>
    <source>
        <strain evidence="1">Expedition CK06-06</strain>
    </source>
</reference>
<feature type="non-terminal residue" evidence="1">
    <location>
        <position position="1"/>
    </location>
</feature>
<organism evidence="1">
    <name type="scientific">marine sediment metagenome</name>
    <dbReference type="NCBI Taxonomy" id="412755"/>
    <lineage>
        <taxon>unclassified sequences</taxon>
        <taxon>metagenomes</taxon>
        <taxon>ecological metagenomes</taxon>
    </lineage>
</organism>
<sequence>NKCISTVAEYTRKAYENYDSISDIGFAKAMDMIVLNNLSENPDWQNIGG</sequence>
<evidence type="ECO:0000313" key="1">
    <source>
        <dbReference type="EMBL" id="GAJ16859.1"/>
    </source>
</evidence>
<protein>
    <submittedName>
        <fullName evidence="1">Uncharacterized protein</fullName>
    </submittedName>
</protein>
<comment type="caution">
    <text evidence="1">The sequence shown here is derived from an EMBL/GenBank/DDBJ whole genome shotgun (WGS) entry which is preliminary data.</text>
</comment>
<gene>
    <name evidence="1" type="ORF">S12H4_63259</name>
</gene>
<dbReference type="EMBL" id="BARW01042908">
    <property type="protein sequence ID" value="GAJ16859.1"/>
    <property type="molecule type" value="Genomic_DNA"/>
</dbReference>
<proteinExistence type="predicted"/>
<dbReference type="AlphaFoldDB" id="X1UH46"/>